<dbReference type="GO" id="GO:0018580">
    <property type="term" value="F:nitronate monooxygenase activity"/>
    <property type="evidence" value="ECO:0007669"/>
    <property type="project" value="InterPro"/>
</dbReference>
<name>X0U6Q9_9ZZZZ</name>
<evidence type="ECO:0000313" key="4">
    <source>
        <dbReference type="EMBL" id="GAG01265.1"/>
    </source>
</evidence>
<organism evidence="4">
    <name type="scientific">marine sediment metagenome</name>
    <dbReference type="NCBI Taxonomy" id="412755"/>
    <lineage>
        <taxon>unclassified sequences</taxon>
        <taxon>metagenomes</taxon>
        <taxon>ecological metagenomes</taxon>
    </lineage>
</organism>
<evidence type="ECO:0000256" key="3">
    <source>
        <dbReference type="ARBA" id="ARBA00023002"/>
    </source>
</evidence>
<comment type="caution">
    <text evidence="4">The sequence shown here is derived from an EMBL/GenBank/DDBJ whole genome shotgun (WGS) entry which is preliminary data.</text>
</comment>
<keyword evidence="2" id="KW-0288">FMN</keyword>
<protein>
    <submittedName>
        <fullName evidence="4">Uncharacterized protein</fullName>
    </submittedName>
</protein>
<dbReference type="InterPro" id="IPR004136">
    <property type="entry name" value="NMO"/>
</dbReference>
<sequence>MFETKMTEMLGIKYPIQCGTMHGLTTAEVVGPFANAGCLCCLPSAYYETKEDLLEEVEKVRDQTDRPFGINVGLFPEMRITVTAEERIDWVIESGVKILETAGRSPEPHRKRISDAGLIHIHKCARVRDAIKAEKVGADIVSVVGTECGGHPSMEE</sequence>
<evidence type="ECO:0000256" key="1">
    <source>
        <dbReference type="ARBA" id="ARBA00022630"/>
    </source>
</evidence>
<dbReference type="InterPro" id="IPR013785">
    <property type="entry name" value="Aldolase_TIM"/>
</dbReference>
<reference evidence="4" key="1">
    <citation type="journal article" date="2014" name="Front. Microbiol.">
        <title>High frequency of phylogenetically diverse reductive dehalogenase-homologous genes in deep subseafloor sedimentary metagenomes.</title>
        <authorList>
            <person name="Kawai M."/>
            <person name="Futagami T."/>
            <person name="Toyoda A."/>
            <person name="Takaki Y."/>
            <person name="Nishi S."/>
            <person name="Hori S."/>
            <person name="Arai W."/>
            <person name="Tsubouchi T."/>
            <person name="Morono Y."/>
            <person name="Uchiyama I."/>
            <person name="Ito T."/>
            <person name="Fujiyama A."/>
            <person name="Inagaki F."/>
            <person name="Takami H."/>
        </authorList>
    </citation>
    <scope>NUCLEOTIDE SEQUENCE</scope>
    <source>
        <strain evidence="4">Expedition CK06-06</strain>
    </source>
</reference>
<dbReference type="EMBL" id="BARS01026484">
    <property type="protein sequence ID" value="GAG01265.1"/>
    <property type="molecule type" value="Genomic_DNA"/>
</dbReference>
<keyword evidence="1" id="KW-0285">Flavoprotein</keyword>
<dbReference type="SUPFAM" id="SSF51412">
    <property type="entry name" value="Inosine monophosphate dehydrogenase (IMPDH)"/>
    <property type="match status" value="1"/>
</dbReference>
<evidence type="ECO:0000256" key="2">
    <source>
        <dbReference type="ARBA" id="ARBA00022643"/>
    </source>
</evidence>
<proteinExistence type="predicted"/>
<keyword evidence="3" id="KW-0560">Oxidoreductase</keyword>
<dbReference type="Pfam" id="PF03060">
    <property type="entry name" value="NMO"/>
    <property type="match status" value="1"/>
</dbReference>
<dbReference type="CDD" id="cd04730">
    <property type="entry name" value="NPD_like"/>
    <property type="match status" value="1"/>
</dbReference>
<dbReference type="PANTHER" id="PTHR32332">
    <property type="entry name" value="2-NITROPROPANE DIOXYGENASE"/>
    <property type="match status" value="1"/>
</dbReference>
<feature type="non-terminal residue" evidence="4">
    <location>
        <position position="156"/>
    </location>
</feature>
<dbReference type="AlphaFoldDB" id="X0U6Q9"/>
<accession>X0U6Q9</accession>
<gene>
    <name evidence="4" type="ORF">S01H1_41733</name>
</gene>
<dbReference type="Gene3D" id="3.20.20.70">
    <property type="entry name" value="Aldolase class I"/>
    <property type="match status" value="1"/>
</dbReference>
<dbReference type="PANTHER" id="PTHR32332:SF20">
    <property type="entry name" value="2-NITROPROPANE DIOXYGENASE-LIKE PROTEIN"/>
    <property type="match status" value="1"/>
</dbReference>